<evidence type="ECO:0000256" key="2">
    <source>
        <dbReference type="ARBA" id="ARBA00022490"/>
    </source>
</evidence>
<dbReference type="EC" id="3.1.11.6" evidence="6"/>
<gene>
    <name evidence="6 8" type="primary">xseB</name>
    <name evidence="8" type="ORF">EC580_12990</name>
</gene>
<comment type="similarity">
    <text evidence="1 6">Belongs to the XseB family.</text>
</comment>
<comment type="subunit">
    <text evidence="6">Heterooligomer composed of large and small subunits.</text>
</comment>
<comment type="subcellular location">
    <subcellularLocation>
        <location evidence="6">Cytoplasm</location>
    </subcellularLocation>
</comment>
<comment type="caution">
    <text evidence="8">The sequence shown here is derived from an EMBL/GenBank/DDBJ whole genome shotgun (WGS) entry which is preliminary data.</text>
</comment>
<proteinExistence type="inferred from homology"/>
<dbReference type="SUPFAM" id="SSF116842">
    <property type="entry name" value="XseB-like"/>
    <property type="match status" value="1"/>
</dbReference>
<dbReference type="OrthoDB" id="122704at2"/>
<dbReference type="GO" id="GO:0008855">
    <property type="term" value="F:exodeoxyribonuclease VII activity"/>
    <property type="evidence" value="ECO:0007669"/>
    <property type="project" value="UniProtKB-UniRule"/>
</dbReference>
<comment type="function">
    <text evidence="6">Bidirectionally degrades single-stranded DNA into large acid-insoluble oligonucleotides, which are then degraded further into small acid-soluble oligonucleotides.</text>
</comment>
<keyword evidence="3 6" id="KW-0540">Nuclease</keyword>
<keyword evidence="2 6" id="KW-0963">Cytoplasm</keyword>
<keyword evidence="7" id="KW-0175">Coiled coil</keyword>
<evidence type="ECO:0000256" key="3">
    <source>
        <dbReference type="ARBA" id="ARBA00022722"/>
    </source>
</evidence>
<dbReference type="NCBIfam" id="NF002139">
    <property type="entry name" value="PRK00977.1-3"/>
    <property type="match status" value="1"/>
</dbReference>
<organism evidence="8">
    <name type="scientific">Acidithiobacillus sulfuriphilus</name>
    <dbReference type="NCBI Taxonomy" id="1867749"/>
    <lineage>
        <taxon>Bacteria</taxon>
        <taxon>Pseudomonadati</taxon>
        <taxon>Pseudomonadota</taxon>
        <taxon>Acidithiobacillia</taxon>
        <taxon>Acidithiobacillales</taxon>
        <taxon>Acidithiobacillaceae</taxon>
        <taxon>Acidithiobacillus</taxon>
    </lineage>
</organism>
<accession>A0A3M8QPU7</accession>
<dbReference type="HAMAP" id="MF_00337">
    <property type="entry name" value="Exonuc_7_S"/>
    <property type="match status" value="1"/>
</dbReference>
<dbReference type="GO" id="GO:0009318">
    <property type="term" value="C:exodeoxyribonuclease VII complex"/>
    <property type="evidence" value="ECO:0007669"/>
    <property type="project" value="UniProtKB-UniRule"/>
</dbReference>
<feature type="coiled-coil region" evidence="7">
    <location>
        <begin position="22"/>
        <end position="73"/>
    </location>
</feature>
<evidence type="ECO:0000256" key="1">
    <source>
        <dbReference type="ARBA" id="ARBA00009998"/>
    </source>
</evidence>
<evidence type="ECO:0000256" key="5">
    <source>
        <dbReference type="ARBA" id="ARBA00022839"/>
    </source>
</evidence>
<dbReference type="PANTHER" id="PTHR34137:SF1">
    <property type="entry name" value="EXODEOXYRIBONUCLEASE 7 SMALL SUBUNIT"/>
    <property type="match status" value="1"/>
</dbReference>
<evidence type="ECO:0000256" key="6">
    <source>
        <dbReference type="HAMAP-Rule" id="MF_00337"/>
    </source>
</evidence>
<dbReference type="PANTHER" id="PTHR34137">
    <property type="entry name" value="EXODEOXYRIBONUCLEASE 7 SMALL SUBUNIT"/>
    <property type="match status" value="1"/>
</dbReference>
<evidence type="ECO:0000256" key="4">
    <source>
        <dbReference type="ARBA" id="ARBA00022801"/>
    </source>
</evidence>
<reference evidence="8" key="1">
    <citation type="submission" date="2018-10" db="EMBL/GenBank/DDBJ databases">
        <title>Acidithiobacillus sulfuriphilus sp. nov.: an extremely acidophilic sulfur-oxidizing chemolithotroph isolated from a neutral pH environment.</title>
        <authorList>
            <person name="Falagan C."/>
            <person name="Moya-Beltran A."/>
            <person name="Quatrini R."/>
            <person name="Johnson D.B."/>
        </authorList>
    </citation>
    <scope>NUCLEOTIDE SEQUENCE [LARGE SCALE GENOMIC DNA]</scope>
    <source>
        <strain evidence="8">CJ-2</strain>
    </source>
</reference>
<dbReference type="InterPro" id="IPR003761">
    <property type="entry name" value="Exonuc_VII_S"/>
</dbReference>
<name>A0A3M8QPU7_9PROT</name>
<dbReference type="Gene3D" id="1.10.287.1040">
    <property type="entry name" value="Exonuclease VII, small subunit"/>
    <property type="match status" value="1"/>
</dbReference>
<dbReference type="EMBL" id="RIZI01000191">
    <property type="protein sequence ID" value="RNF58255.1"/>
    <property type="molecule type" value="Genomic_DNA"/>
</dbReference>
<dbReference type="GO" id="GO:0006308">
    <property type="term" value="P:DNA catabolic process"/>
    <property type="evidence" value="ECO:0007669"/>
    <property type="project" value="UniProtKB-UniRule"/>
</dbReference>
<dbReference type="AlphaFoldDB" id="A0A3M8QPU7"/>
<sequence>MRSAMKIPAGDDPRPVDFESTLEALEDTVKQLESGQLRLEESIALFQRGAQLARRCEEQLQQARQTVEILLAEADAPVPFLSEEDQ</sequence>
<dbReference type="GO" id="GO:0005829">
    <property type="term" value="C:cytosol"/>
    <property type="evidence" value="ECO:0007669"/>
    <property type="project" value="TreeGrafter"/>
</dbReference>
<protein>
    <recommendedName>
        <fullName evidence="6">Exodeoxyribonuclease 7 small subunit</fullName>
        <ecNumber evidence="6">3.1.11.6</ecNumber>
    </recommendedName>
    <alternativeName>
        <fullName evidence="6">Exodeoxyribonuclease VII small subunit</fullName>
        <shortName evidence="6">Exonuclease VII small subunit</shortName>
    </alternativeName>
</protein>
<dbReference type="Pfam" id="PF02609">
    <property type="entry name" value="Exonuc_VII_S"/>
    <property type="match status" value="1"/>
</dbReference>
<evidence type="ECO:0000313" key="8">
    <source>
        <dbReference type="EMBL" id="RNF58255.1"/>
    </source>
</evidence>
<dbReference type="InterPro" id="IPR037004">
    <property type="entry name" value="Exonuc_VII_ssu_sf"/>
</dbReference>
<comment type="catalytic activity">
    <reaction evidence="6">
        <text>Exonucleolytic cleavage in either 5'- to 3'- or 3'- to 5'-direction to yield nucleoside 5'-phosphates.</text>
        <dbReference type="EC" id="3.1.11.6"/>
    </reaction>
</comment>
<dbReference type="NCBIfam" id="TIGR01280">
    <property type="entry name" value="xseB"/>
    <property type="match status" value="1"/>
</dbReference>
<keyword evidence="5 6" id="KW-0269">Exonuclease</keyword>
<keyword evidence="4 6" id="KW-0378">Hydrolase</keyword>
<evidence type="ECO:0000256" key="7">
    <source>
        <dbReference type="SAM" id="Coils"/>
    </source>
</evidence>